<feature type="compositionally biased region" description="Basic and acidic residues" evidence="8">
    <location>
        <begin position="60"/>
        <end position="75"/>
    </location>
</feature>
<feature type="compositionally biased region" description="Polar residues" evidence="8">
    <location>
        <begin position="602"/>
        <end position="614"/>
    </location>
</feature>
<feature type="compositionally biased region" description="Low complexity" evidence="8">
    <location>
        <begin position="498"/>
        <end position="508"/>
    </location>
</feature>
<reference evidence="10 11" key="1">
    <citation type="submission" date="2024-04" db="EMBL/GenBank/DDBJ databases">
        <authorList>
            <consortium name="Genoscope - CEA"/>
            <person name="William W."/>
        </authorList>
    </citation>
    <scope>NUCLEOTIDE SEQUENCE [LARGE SCALE GENOMIC DNA]</scope>
</reference>
<feature type="region of interest" description="Disordered" evidence="8">
    <location>
        <begin position="356"/>
        <end position="375"/>
    </location>
</feature>
<proteinExistence type="inferred from homology"/>
<dbReference type="CDD" id="cd14709">
    <property type="entry name" value="bZIP_CREBL2"/>
    <property type="match status" value="1"/>
</dbReference>
<feature type="domain" description="BZIP" evidence="9">
    <location>
        <begin position="63"/>
        <end position="113"/>
    </location>
</feature>
<feature type="compositionally biased region" description="Polar residues" evidence="8">
    <location>
        <begin position="356"/>
        <end position="367"/>
    </location>
</feature>
<evidence type="ECO:0000256" key="7">
    <source>
        <dbReference type="ARBA" id="ARBA00023242"/>
    </source>
</evidence>
<sequence>MTVLCLDYIYKLMPQPTNNNGGGPSDRKTVERTMSIGENFESNTKTMGKRPGKRPGRKPSKIDERAKLERSRQSARECRARKKLRYQYLEELVLNREKAVFALREELETCKQWCSQLGNGGPVPDALIKMIANEEMAQKKRQMEQSRRHLQSQQLQEQQSSVNLSWSSSSSSSSSSPPPLSQQRETYQGSSSQYQQHVPNIVASLQHDIQVQQGSQQGSQQLTHQLLALRQPSSGSAVLKRQMAFDMGQQLERPPVTETAPTVLTQGAPSPLMVQMSLGRQQQRPVSQIPQTSYHAQSAGFKTHQKGTLEHLGSRVRSEPPMVYGDSPQGDLFSGDLPSDLLDLAGPNLTARARSLSNPSTLVSQRRQPGFPNAVDTANPARTTSNPFGQLPSCQSVGLFSGSLVSEKMLPLPPIPTTITIDDSSSSDEHISETQLFRSTAPKRTLPDQLFADSSKRSRPQQQQPAPYLLSQNTDLSSSAAYDPQALLRNLTTVHCYSSTSTSNTPSPAGSLSPAPRHPGKSTPSSSTASSPAPLSSLSSMLDFPTSPLPFSTCSASSLPASHPPAVQCSSTGLSATISEPIPEWYSFLADLQDGGLSTLSARHGASSSHSTPLALTPKGVDQPATPDPTYMNVPNIIDEFLDSDEAL</sequence>
<feature type="region of interest" description="Disordered" evidence="8">
    <location>
        <begin position="602"/>
        <end position="629"/>
    </location>
</feature>
<dbReference type="InterPro" id="IPR039250">
    <property type="entry name" value="CREBL2/REPTOR-BP"/>
</dbReference>
<dbReference type="SUPFAM" id="SSF57959">
    <property type="entry name" value="Leucine zipper domain"/>
    <property type="match status" value="1"/>
</dbReference>
<evidence type="ECO:0000256" key="6">
    <source>
        <dbReference type="ARBA" id="ARBA00023163"/>
    </source>
</evidence>
<feature type="region of interest" description="Disordered" evidence="8">
    <location>
        <begin position="138"/>
        <end position="194"/>
    </location>
</feature>
<dbReference type="PANTHER" id="PTHR21051:SF4">
    <property type="entry name" value="CAMP-RESPONSIVE ELEMENT-BINDING PROTEIN-LIKE 2"/>
    <property type="match status" value="1"/>
</dbReference>
<organism evidence="10 11">
    <name type="scientific">Lymnaea stagnalis</name>
    <name type="common">Great pond snail</name>
    <name type="synonym">Helix stagnalis</name>
    <dbReference type="NCBI Taxonomy" id="6523"/>
    <lineage>
        <taxon>Eukaryota</taxon>
        <taxon>Metazoa</taxon>
        <taxon>Spiralia</taxon>
        <taxon>Lophotrochozoa</taxon>
        <taxon>Mollusca</taxon>
        <taxon>Gastropoda</taxon>
        <taxon>Heterobranchia</taxon>
        <taxon>Euthyneura</taxon>
        <taxon>Panpulmonata</taxon>
        <taxon>Hygrophila</taxon>
        <taxon>Lymnaeoidea</taxon>
        <taxon>Lymnaeidae</taxon>
        <taxon>Lymnaea</taxon>
    </lineage>
</organism>
<evidence type="ECO:0000256" key="1">
    <source>
        <dbReference type="ARBA" id="ARBA00004123"/>
    </source>
</evidence>
<name>A0AAV2HZZ4_LYMST</name>
<gene>
    <name evidence="10" type="ORF">GSLYS_00013117001</name>
</gene>
<evidence type="ECO:0000259" key="9">
    <source>
        <dbReference type="Pfam" id="PF07716"/>
    </source>
</evidence>
<feature type="compositionally biased region" description="Low complexity" evidence="8">
    <location>
        <begin position="522"/>
        <end position="539"/>
    </location>
</feature>
<dbReference type="GO" id="GO:0003700">
    <property type="term" value="F:DNA-binding transcription factor activity"/>
    <property type="evidence" value="ECO:0007669"/>
    <property type="project" value="InterPro"/>
</dbReference>
<evidence type="ECO:0000256" key="3">
    <source>
        <dbReference type="ARBA" id="ARBA00023015"/>
    </source>
</evidence>
<comment type="similarity">
    <text evidence="2">Belongs to the bZIP family. ATF subfamily.</text>
</comment>
<dbReference type="Proteomes" id="UP001497497">
    <property type="component" value="Unassembled WGS sequence"/>
</dbReference>
<keyword evidence="6" id="KW-0804">Transcription</keyword>
<dbReference type="EMBL" id="CAXITT010000335">
    <property type="protein sequence ID" value="CAL1539298.1"/>
    <property type="molecule type" value="Genomic_DNA"/>
</dbReference>
<keyword evidence="7" id="KW-0539">Nucleus</keyword>
<dbReference type="InterPro" id="IPR004827">
    <property type="entry name" value="bZIP"/>
</dbReference>
<keyword evidence="5" id="KW-0010">Activator</keyword>
<evidence type="ECO:0000256" key="2">
    <source>
        <dbReference type="ARBA" id="ARBA00009050"/>
    </source>
</evidence>
<dbReference type="InterPro" id="IPR046347">
    <property type="entry name" value="bZIP_sf"/>
</dbReference>
<keyword evidence="11" id="KW-1185">Reference proteome</keyword>
<comment type="caution">
    <text evidence="10">The sequence shown here is derived from an EMBL/GenBank/DDBJ whole genome shotgun (WGS) entry which is preliminary data.</text>
</comment>
<dbReference type="Pfam" id="PF07716">
    <property type="entry name" value="bZIP_2"/>
    <property type="match status" value="1"/>
</dbReference>
<keyword evidence="3" id="KW-0805">Transcription regulation</keyword>
<evidence type="ECO:0000256" key="8">
    <source>
        <dbReference type="SAM" id="MobiDB-lite"/>
    </source>
</evidence>
<dbReference type="AlphaFoldDB" id="A0AAV2HZZ4"/>
<evidence type="ECO:0000313" key="10">
    <source>
        <dbReference type="EMBL" id="CAL1539298.1"/>
    </source>
</evidence>
<keyword evidence="4" id="KW-0238">DNA-binding</keyword>
<dbReference type="GO" id="GO:0005634">
    <property type="term" value="C:nucleus"/>
    <property type="evidence" value="ECO:0007669"/>
    <property type="project" value="UniProtKB-SubCell"/>
</dbReference>
<feature type="compositionally biased region" description="Low complexity" evidence="8">
    <location>
        <begin position="151"/>
        <end position="175"/>
    </location>
</feature>
<dbReference type="PANTHER" id="PTHR21051">
    <property type="entry name" value="CAMP-RESPONSIVE ELEMENT-BINDING PROTEIN-LIKE 2"/>
    <property type="match status" value="1"/>
</dbReference>
<dbReference type="GO" id="GO:0003677">
    <property type="term" value="F:DNA binding"/>
    <property type="evidence" value="ECO:0007669"/>
    <property type="project" value="UniProtKB-KW"/>
</dbReference>
<evidence type="ECO:0000313" key="11">
    <source>
        <dbReference type="Proteomes" id="UP001497497"/>
    </source>
</evidence>
<protein>
    <recommendedName>
        <fullName evidence="9">BZIP domain-containing protein</fullName>
    </recommendedName>
</protein>
<evidence type="ECO:0000256" key="5">
    <source>
        <dbReference type="ARBA" id="ARBA00023159"/>
    </source>
</evidence>
<feature type="region of interest" description="Disordered" evidence="8">
    <location>
        <begin position="416"/>
        <end position="446"/>
    </location>
</feature>
<feature type="region of interest" description="Disordered" evidence="8">
    <location>
        <begin position="35"/>
        <end position="75"/>
    </location>
</feature>
<feature type="region of interest" description="Disordered" evidence="8">
    <location>
        <begin position="498"/>
        <end position="539"/>
    </location>
</feature>
<accession>A0AAV2HZZ4</accession>
<feature type="compositionally biased region" description="Basic and acidic residues" evidence="8">
    <location>
        <begin position="138"/>
        <end position="147"/>
    </location>
</feature>
<comment type="subcellular location">
    <subcellularLocation>
        <location evidence="1">Nucleus</location>
    </subcellularLocation>
</comment>
<feature type="compositionally biased region" description="Basic residues" evidence="8">
    <location>
        <begin position="47"/>
        <end position="59"/>
    </location>
</feature>
<evidence type="ECO:0000256" key="4">
    <source>
        <dbReference type="ARBA" id="ARBA00023125"/>
    </source>
</evidence>
<feature type="compositionally biased region" description="Polar residues" evidence="8">
    <location>
        <begin position="182"/>
        <end position="194"/>
    </location>
</feature>